<organism evidence="1 2">
    <name type="scientific">Azomonas agilis</name>
    <dbReference type="NCBI Taxonomy" id="116849"/>
    <lineage>
        <taxon>Bacteria</taxon>
        <taxon>Pseudomonadati</taxon>
        <taxon>Pseudomonadota</taxon>
        <taxon>Gammaproteobacteria</taxon>
        <taxon>Pseudomonadales</taxon>
        <taxon>Pseudomonadaceae</taxon>
        <taxon>Azomonas</taxon>
    </lineage>
</organism>
<proteinExistence type="predicted"/>
<dbReference type="Proteomes" id="UP000319627">
    <property type="component" value="Unassembled WGS sequence"/>
</dbReference>
<dbReference type="EMBL" id="VLKG01000014">
    <property type="protein sequence ID" value="TWH64007.1"/>
    <property type="molecule type" value="Genomic_DNA"/>
</dbReference>
<protein>
    <submittedName>
        <fullName evidence="1">Uncharacterized protein</fullName>
    </submittedName>
</protein>
<keyword evidence="2" id="KW-1185">Reference proteome</keyword>
<evidence type="ECO:0000313" key="1">
    <source>
        <dbReference type="EMBL" id="TWH64007.1"/>
    </source>
</evidence>
<accession>A0A562HYZ9</accession>
<reference evidence="1 2" key="1">
    <citation type="submission" date="2019-07" db="EMBL/GenBank/DDBJ databases">
        <title>Genomic Encyclopedia of Type Strains, Phase I: the one thousand microbial genomes (KMG-I) project.</title>
        <authorList>
            <person name="Kyrpides N."/>
        </authorList>
    </citation>
    <scope>NUCLEOTIDE SEQUENCE [LARGE SCALE GENOMIC DNA]</scope>
    <source>
        <strain evidence="1 2">DSM 375</strain>
    </source>
</reference>
<gene>
    <name evidence="1" type="ORF">LX59_02831</name>
</gene>
<sequence>MTNAKPSVVQTILEAVKDLHAQEQIVTRETLHEHLGINYGPLDNALSVLVENGDIMRVQRGVYIPRPDTRPNRPMTKTIIPGGWVKIEIGDDYAISLSPAESRALGELTAGAGQQFAAVELGHHAAIMASILNQRLLKLERLSSPLENSLALVARIKALEEEVKRLSERKIFKGKSKRAEADIAGA</sequence>
<name>A0A562HYZ9_9GAMM</name>
<dbReference type="AlphaFoldDB" id="A0A562HYZ9"/>
<dbReference type="RefSeq" id="WP_211354870.1">
    <property type="nucleotide sequence ID" value="NZ_VLKG01000014.1"/>
</dbReference>
<evidence type="ECO:0000313" key="2">
    <source>
        <dbReference type="Proteomes" id="UP000319627"/>
    </source>
</evidence>
<comment type="caution">
    <text evidence="1">The sequence shown here is derived from an EMBL/GenBank/DDBJ whole genome shotgun (WGS) entry which is preliminary data.</text>
</comment>